<dbReference type="OrthoDB" id="9772788at2"/>
<comment type="function">
    <text evidence="15">Involved in unsaturated fatty acids biosynthesis. Catalyzes the dehydration of short chain beta-hydroxyacyl-ACPs and long chain saturated and unsaturated beta-hydroxyacyl-ACPs.</text>
</comment>
<evidence type="ECO:0000256" key="16">
    <source>
        <dbReference type="ARBA" id="ARBA00061221"/>
    </source>
</evidence>
<evidence type="ECO:0000256" key="6">
    <source>
        <dbReference type="ARBA" id="ARBA00022516"/>
    </source>
</evidence>
<dbReference type="InterPro" id="IPR020568">
    <property type="entry name" value="Ribosomal_Su5_D2-typ_SF"/>
</dbReference>
<dbReference type="EMBL" id="JRNN01000073">
    <property type="protein sequence ID" value="KGF34116.1"/>
    <property type="molecule type" value="Genomic_DNA"/>
</dbReference>
<organism evidence="20 21">
    <name type="scientific">Hoylesella buccalis DNF00853</name>
    <dbReference type="NCBI Taxonomy" id="1401074"/>
    <lineage>
        <taxon>Bacteria</taxon>
        <taxon>Pseudomonadati</taxon>
        <taxon>Bacteroidota</taxon>
        <taxon>Bacteroidia</taxon>
        <taxon>Bacteroidales</taxon>
        <taxon>Prevotellaceae</taxon>
        <taxon>Hoylesella</taxon>
    </lineage>
</organism>
<dbReference type="InterPro" id="IPR004463">
    <property type="entry name" value="UDP-acyl_GlcNac_deAcase"/>
</dbReference>
<comment type="pathway">
    <text evidence="4 18">Glycolipid biosynthesis; lipid IV(A) biosynthesis; lipid IV(A) from (3R)-3-hydroxytetradecanoyl-[acyl-carrier-protein] and UDP-N-acetyl-alpha-D-glucosamine: step 2/6.</text>
</comment>
<dbReference type="SUPFAM" id="SSF54637">
    <property type="entry name" value="Thioesterase/thiol ester dehydrase-isomerase"/>
    <property type="match status" value="1"/>
</dbReference>
<dbReference type="GO" id="GO:0046872">
    <property type="term" value="F:metal ion binding"/>
    <property type="evidence" value="ECO:0007669"/>
    <property type="project" value="UniProtKB-KW"/>
</dbReference>
<dbReference type="PANTHER" id="PTHR33694:SF1">
    <property type="entry name" value="UDP-3-O-ACYL-N-ACETYLGLUCOSAMINE DEACETYLASE 1, MITOCHONDRIAL-RELATED"/>
    <property type="match status" value="1"/>
</dbReference>
<comment type="catalytic activity">
    <reaction evidence="14 18">
        <text>a UDP-3-O-[(3R)-3-hydroxyacyl]-N-acetyl-alpha-D-glucosamine + H2O = a UDP-3-O-[(3R)-3-hydroxyacyl]-alpha-D-glucosamine + acetate</text>
        <dbReference type="Rhea" id="RHEA:67816"/>
        <dbReference type="ChEBI" id="CHEBI:15377"/>
        <dbReference type="ChEBI" id="CHEBI:30089"/>
        <dbReference type="ChEBI" id="CHEBI:137740"/>
        <dbReference type="ChEBI" id="CHEBI:173225"/>
        <dbReference type="EC" id="3.5.1.108"/>
    </reaction>
</comment>
<evidence type="ECO:0000256" key="18">
    <source>
        <dbReference type="HAMAP-Rule" id="MF_00388"/>
    </source>
</evidence>
<dbReference type="SUPFAM" id="SSF54211">
    <property type="entry name" value="Ribosomal protein S5 domain 2-like"/>
    <property type="match status" value="2"/>
</dbReference>
<dbReference type="Proteomes" id="UP000029556">
    <property type="component" value="Unassembled WGS sequence"/>
</dbReference>
<feature type="binding site" evidence="18">
    <location>
        <position position="80"/>
    </location>
    <ligand>
        <name>Zn(2+)</name>
        <dbReference type="ChEBI" id="CHEBI:29105"/>
    </ligand>
</feature>
<dbReference type="Gene3D" id="3.10.129.10">
    <property type="entry name" value="Hotdog Thioesterase"/>
    <property type="match status" value="1"/>
</dbReference>
<evidence type="ECO:0000256" key="12">
    <source>
        <dbReference type="ARBA" id="ARBA00023239"/>
    </source>
</evidence>
<keyword evidence="10 18" id="KW-0862">Zinc</keyword>
<keyword evidence="5" id="KW-0963">Cytoplasm</keyword>
<proteinExistence type="inferred from homology"/>
<dbReference type="GO" id="GO:0016836">
    <property type="term" value="F:hydro-lyase activity"/>
    <property type="evidence" value="ECO:0007669"/>
    <property type="project" value="InterPro"/>
</dbReference>
<evidence type="ECO:0000256" key="11">
    <source>
        <dbReference type="ARBA" id="ARBA00023098"/>
    </source>
</evidence>
<dbReference type="NCBIfam" id="NF009667">
    <property type="entry name" value="PRK13188.1"/>
    <property type="match status" value="1"/>
</dbReference>
<comment type="similarity">
    <text evidence="16">In the N-terminal section; belongs to the LpxC family.</text>
</comment>
<dbReference type="HAMAP" id="MF_00388">
    <property type="entry name" value="LpxC"/>
    <property type="match status" value="1"/>
</dbReference>
<dbReference type="GO" id="GO:0006633">
    <property type="term" value="P:fatty acid biosynthetic process"/>
    <property type="evidence" value="ECO:0007669"/>
    <property type="project" value="InterPro"/>
</dbReference>
<sequence length="463" mass="52008">MDTIKQRTLKGSFSLCGKGLHTGLNLTVTFNPAPENTGYKIQRIDLEGQPIIEAIAENVVDTQRGTVLARGDVRVSTVEHGLSALYAMGIDNCMIQVNGPEFPILDGSAGIYVNKIQEIGIVEQNAPKDFYIIRKKIEVKDDETGSCITILPDDQFSITAMCSFESKFINSQFATLDNIDDFATEIAPARTFVFVRDILPLLEANLIKGGDMDNAIVIYEREVSQDQLDQLADILKVPRMDATKIGYIQHKPLMWENECTRHKLLDIIGDMALIGKPIKGRIVATRPGHTINNKFARLMRREIRKHEIQAPIYDPNEPPIMDNIRIRELLPHRYPMQLVDKIIAIGSNTIVGVKNITSNEPFFTGHFPQEPVMPGVLQVEAMAQCGGLLVLNQVEEPERWSTYFLKIDNVKFRQKVVPGDTLIFRVEMIQPVRHGISTMKSYSFVGDQVVSEAMFTAQIIKNK</sequence>
<evidence type="ECO:0000256" key="14">
    <source>
        <dbReference type="ARBA" id="ARBA00024535"/>
    </source>
</evidence>
<feature type="active site" description="Proton donor" evidence="18">
    <location>
        <position position="289"/>
    </location>
</feature>
<keyword evidence="13" id="KW-0511">Multifunctional enzyme</keyword>
<dbReference type="GO" id="GO:0005737">
    <property type="term" value="C:cytoplasm"/>
    <property type="evidence" value="ECO:0007669"/>
    <property type="project" value="UniProtKB-SubCell"/>
</dbReference>
<keyword evidence="6 18" id="KW-0444">Lipid biosynthesis</keyword>
<keyword evidence="12" id="KW-0456">Lyase</keyword>
<evidence type="ECO:0000256" key="9">
    <source>
        <dbReference type="ARBA" id="ARBA00022801"/>
    </source>
</evidence>
<evidence type="ECO:0000256" key="4">
    <source>
        <dbReference type="ARBA" id="ARBA00005002"/>
    </source>
</evidence>
<evidence type="ECO:0000256" key="10">
    <source>
        <dbReference type="ARBA" id="ARBA00022833"/>
    </source>
</evidence>
<dbReference type="Pfam" id="PF03331">
    <property type="entry name" value="LpxC"/>
    <property type="match status" value="2"/>
</dbReference>
<dbReference type="GO" id="GO:0016020">
    <property type="term" value="C:membrane"/>
    <property type="evidence" value="ECO:0007669"/>
    <property type="project" value="GOC"/>
</dbReference>
<dbReference type="Pfam" id="PF07977">
    <property type="entry name" value="FabA"/>
    <property type="match status" value="1"/>
</dbReference>
<comment type="cofactor">
    <cofactor evidence="1 18">
        <name>Zn(2+)</name>
        <dbReference type="ChEBI" id="CHEBI:29105"/>
    </cofactor>
</comment>
<evidence type="ECO:0000313" key="21">
    <source>
        <dbReference type="Proteomes" id="UP000029556"/>
    </source>
</evidence>
<dbReference type="UniPathway" id="UPA00359">
    <property type="reaction ID" value="UER00478"/>
</dbReference>
<dbReference type="InterPro" id="IPR011334">
    <property type="entry name" value="UDP-acyl_GlcNac_deAcase_C"/>
</dbReference>
<dbReference type="EC" id="3.5.1.108" evidence="18 19"/>
<evidence type="ECO:0000256" key="19">
    <source>
        <dbReference type="NCBIfam" id="TIGR00325"/>
    </source>
</evidence>
<comment type="subcellular location">
    <subcellularLocation>
        <location evidence="3">Cytoplasm</location>
    </subcellularLocation>
</comment>
<dbReference type="AlphaFoldDB" id="A0A095ZIC3"/>
<dbReference type="PANTHER" id="PTHR33694">
    <property type="entry name" value="UDP-3-O-ACYL-N-ACETYLGLUCOSAMINE DEACETYLASE 1, MITOCHONDRIAL-RELATED"/>
    <property type="match status" value="1"/>
</dbReference>
<keyword evidence="9 18" id="KW-0378">Hydrolase</keyword>
<keyword evidence="8 18" id="KW-0479">Metal-binding</keyword>
<dbReference type="Gene3D" id="3.30.230.20">
    <property type="entry name" value="lpxc deacetylase, domain 1"/>
    <property type="match status" value="1"/>
</dbReference>
<dbReference type="Gene3D" id="3.30.1700.10">
    <property type="entry name" value="lpxc deacetylase, domain 2"/>
    <property type="match status" value="1"/>
</dbReference>
<comment type="similarity">
    <text evidence="17">In the C-terminal section; belongs to the thioester dehydratase family.</text>
</comment>
<dbReference type="GO" id="GO:0009245">
    <property type="term" value="P:lipid A biosynthetic process"/>
    <property type="evidence" value="ECO:0007669"/>
    <property type="project" value="UniProtKB-UniRule"/>
</dbReference>
<feature type="binding site" evidence="18">
    <location>
        <position position="262"/>
    </location>
    <ligand>
        <name>Zn(2+)</name>
        <dbReference type="ChEBI" id="CHEBI:29105"/>
    </ligand>
</feature>
<dbReference type="InterPro" id="IPR029069">
    <property type="entry name" value="HotDog_dom_sf"/>
</dbReference>
<comment type="caution">
    <text evidence="20">The sequence shown here is derived from an EMBL/GenBank/DDBJ whole genome shotgun (WGS) entry which is preliminary data.</text>
</comment>
<dbReference type="InterPro" id="IPR013114">
    <property type="entry name" value="FabA_FabZ"/>
</dbReference>
<comment type="function">
    <text evidence="2 18">Catalyzes the hydrolysis of UDP-3-O-myristoyl-N-acetylglucosamine to form UDP-3-O-myristoylglucosamine and acetate, the committed step in lipid A biosynthesis.</text>
</comment>
<evidence type="ECO:0000256" key="8">
    <source>
        <dbReference type="ARBA" id="ARBA00022723"/>
    </source>
</evidence>
<dbReference type="InterPro" id="IPR015870">
    <property type="entry name" value="UDP-acyl_N-AcGlcN_deAcase_N"/>
</dbReference>
<evidence type="ECO:0000256" key="15">
    <source>
        <dbReference type="ARBA" id="ARBA00025049"/>
    </source>
</evidence>
<comment type="similarity">
    <text evidence="18">Belongs to the LpxC family.</text>
</comment>
<dbReference type="NCBIfam" id="TIGR01750">
    <property type="entry name" value="fabZ"/>
    <property type="match status" value="1"/>
</dbReference>
<accession>A0A095ZIC3</accession>
<keyword evidence="11 18" id="KW-0443">Lipid metabolism</keyword>
<protein>
    <recommendedName>
        <fullName evidence="18 19">UDP-3-O-acyl-N-acetylglucosamine deacetylase</fullName>
        <shortName evidence="18">UDP-3-O-acyl-GlcNAc deacetylase</shortName>
        <ecNumber evidence="18 19">3.5.1.108</ecNumber>
    </recommendedName>
    <alternativeName>
        <fullName evidence="18">UDP-3-O-[R-3-hydroxymyristoyl]-N-acetylglucosamine deacetylase</fullName>
    </alternativeName>
</protein>
<evidence type="ECO:0000313" key="20">
    <source>
        <dbReference type="EMBL" id="KGF34116.1"/>
    </source>
</evidence>
<evidence type="ECO:0000256" key="7">
    <source>
        <dbReference type="ARBA" id="ARBA00022556"/>
    </source>
</evidence>
<gene>
    <name evidence="18" type="primary">lpxC</name>
    <name evidence="20" type="ORF">HMPREF2137_09250</name>
</gene>
<dbReference type="InterPro" id="IPR010084">
    <property type="entry name" value="FabZ"/>
</dbReference>
<reference evidence="20 21" key="1">
    <citation type="submission" date="2014-07" db="EMBL/GenBank/DDBJ databases">
        <authorList>
            <person name="McCorrison J."/>
            <person name="Sanka R."/>
            <person name="Torralba M."/>
            <person name="Gillis M."/>
            <person name="Haft D.H."/>
            <person name="Methe B."/>
            <person name="Sutton G."/>
            <person name="Nelson K.E."/>
        </authorList>
    </citation>
    <scope>NUCLEOTIDE SEQUENCE [LARGE SCALE GENOMIC DNA]</scope>
    <source>
        <strain evidence="20 21">DNF00853</strain>
    </source>
</reference>
<evidence type="ECO:0000256" key="1">
    <source>
        <dbReference type="ARBA" id="ARBA00001947"/>
    </source>
</evidence>
<keyword evidence="7 18" id="KW-0441">Lipid A biosynthesis</keyword>
<evidence type="ECO:0000256" key="17">
    <source>
        <dbReference type="ARBA" id="ARBA00061355"/>
    </source>
</evidence>
<dbReference type="FunFam" id="3.10.129.10:FF:000001">
    <property type="entry name" value="3-hydroxyacyl-[acyl-carrier-protein] dehydratase FabZ"/>
    <property type="match status" value="1"/>
</dbReference>
<evidence type="ECO:0000256" key="13">
    <source>
        <dbReference type="ARBA" id="ARBA00023268"/>
    </source>
</evidence>
<dbReference type="NCBIfam" id="TIGR00325">
    <property type="entry name" value="lpxC"/>
    <property type="match status" value="1"/>
</dbReference>
<evidence type="ECO:0000256" key="2">
    <source>
        <dbReference type="ARBA" id="ARBA00002923"/>
    </source>
</evidence>
<dbReference type="NCBIfam" id="NF000582">
    <property type="entry name" value="PRK00006.1"/>
    <property type="match status" value="1"/>
</dbReference>
<dbReference type="GO" id="GO:0103117">
    <property type="term" value="F:UDP-3-O-acyl-N-acetylglucosamine deacetylase activity"/>
    <property type="evidence" value="ECO:0007669"/>
    <property type="project" value="UniProtKB-UniRule"/>
</dbReference>
<name>A0A095ZIC3_9BACT</name>
<feature type="binding site" evidence="18">
    <location>
        <position position="266"/>
    </location>
    <ligand>
        <name>Zn(2+)</name>
        <dbReference type="ChEBI" id="CHEBI:29105"/>
    </ligand>
</feature>
<evidence type="ECO:0000256" key="3">
    <source>
        <dbReference type="ARBA" id="ARBA00004496"/>
    </source>
</evidence>
<evidence type="ECO:0000256" key="5">
    <source>
        <dbReference type="ARBA" id="ARBA00022490"/>
    </source>
</evidence>
<dbReference type="RefSeq" id="WP_036873794.1">
    <property type="nucleotide sequence ID" value="NZ_JRNN01000073.1"/>
</dbReference>
<dbReference type="CDD" id="cd01288">
    <property type="entry name" value="FabZ"/>
    <property type="match status" value="1"/>
</dbReference>